<feature type="compositionally biased region" description="Polar residues" evidence="1">
    <location>
        <begin position="39"/>
        <end position="51"/>
    </location>
</feature>
<proteinExistence type="predicted"/>
<evidence type="ECO:0000313" key="2">
    <source>
        <dbReference type="EMBL" id="KAK6639869.1"/>
    </source>
</evidence>
<feature type="compositionally biased region" description="Basic and acidic residues" evidence="1">
    <location>
        <begin position="1"/>
        <end position="27"/>
    </location>
</feature>
<dbReference type="Proteomes" id="UP001372834">
    <property type="component" value="Unassembled WGS sequence"/>
</dbReference>
<feature type="compositionally biased region" description="Basic and acidic residues" evidence="1">
    <location>
        <begin position="352"/>
        <end position="361"/>
    </location>
</feature>
<organism evidence="2 3">
    <name type="scientific">Polyplax serrata</name>
    <name type="common">Common mouse louse</name>
    <dbReference type="NCBI Taxonomy" id="468196"/>
    <lineage>
        <taxon>Eukaryota</taxon>
        <taxon>Metazoa</taxon>
        <taxon>Ecdysozoa</taxon>
        <taxon>Arthropoda</taxon>
        <taxon>Hexapoda</taxon>
        <taxon>Insecta</taxon>
        <taxon>Pterygota</taxon>
        <taxon>Neoptera</taxon>
        <taxon>Paraneoptera</taxon>
        <taxon>Psocodea</taxon>
        <taxon>Troctomorpha</taxon>
        <taxon>Phthiraptera</taxon>
        <taxon>Anoplura</taxon>
        <taxon>Polyplacidae</taxon>
        <taxon>Polyplax</taxon>
    </lineage>
</organism>
<protein>
    <submittedName>
        <fullName evidence="2">Uncharacterized protein</fullName>
    </submittedName>
</protein>
<evidence type="ECO:0000256" key="1">
    <source>
        <dbReference type="SAM" id="MobiDB-lite"/>
    </source>
</evidence>
<reference evidence="2 3" key="1">
    <citation type="submission" date="2023-10" db="EMBL/GenBank/DDBJ databases">
        <title>Genomes of two closely related lineages of the louse Polyplax serrata with different host specificities.</title>
        <authorList>
            <person name="Martinu J."/>
            <person name="Tarabai H."/>
            <person name="Stefka J."/>
            <person name="Hypsa V."/>
        </authorList>
    </citation>
    <scope>NUCLEOTIDE SEQUENCE [LARGE SCALE GENOMIC DNA]</scope>
    <source>
        <strain evidence="2">HR10_N</strain>
    </source>
</reference>
<dbReference type="AlphaFoldDB" id="A0AAN8P6X7"/>
<name>A0AAN8P6X7_POLSC</name>
<feature type="compositionally biased region" description="Acidic residues" evidence="1">
    <location>
        <begin position="331"/>
        <end position="346"/>
    </location>
</feature>
<evidence type="ECO:0000313" key="3">
    <source>
        <dbReference type="Proteomes" id="UP001372834"/>
    </source>
</evidence>
<dbReference type="EMBL" id="JAWJWE010000003">
    <property type="protein sequence ID" value="KAK6639869.1"/>
    <property type="molecule type" value="Genomic_DNA"/>
</dbReference>
<feature type="region of interest" description="Disordered" evidence="1">
    <location>
        <begin position="1"/>
        <end position="55"/>
    </location>
</feature>
<feature type="region of interest" description="Disordered" evidence="1">
    <location>
        <begin position="140"/>
        <end position="159"/>
    </location>
</feature>
<gene>
    <name evidence="2" type="ORF">RUM43_008144</name>
</gene>
<feature type="region of interest" description="Disordered" evidence="1">
    <location>
        <begin position="97"/>
        <end position="133"/>
    </location>
</feature>
<sequence length="387" mass="44038">MEFRNTEESKETGKRTEETKVEVDRPYFSEPEESDYKSVHTQIKEGTTAQKPSDVRNGDLVSLLLAATPPYLYNIPLVPQTFFFSEMLKSFVQAKAERQNLKAQQSHSRRQRKRSWREMTPPKTYDLRDKPLELTTAKQLDEKQKLGEQKPPNKKYSTEGVDKKYQTNKLGNSNFSVEKLANSSITGGSETINGGNGTAGDLVPPAPPPWYPLLYPPYAPYGIDPLHFFIDLRVSAHFWKRMLTEDLLDEYSASNRSKDRTDSSIGLSCSHKSAFNVPKCRDDTGVNKRNGTRKNFQNVHYIVSSLKDIYNSLGKKIEIEREGQIEKVVADDDDEDEDEDDDDDDNNNNNNIKEKSSKDQNDLVDLEMTVDNFKEETDVSGDVSAVK</sequence>
<comment type="caution">
    <text evidence="2">The sequence shown here is derived from an EMBL/GenBank/DDBJ whole genome shotgun (WGS) entry which is preliminary data.</text>
</comment>
<accession>A0AAN8P6X7</accession>
<feature type="region of interest" description="Disordered" evidence="1">
    <location>
        <begin position="325"/>
        <end position="387"/>
    </location>
</feature>